<feature type="compositionally biased region" description="Low complexity" evidence="2">
    <location>
        <begin position="218"/>
        <end position="234"/>
    </location>
</feature>
<comment type="caution">
    <text evidence="5">The sequence shown here is derived from an EMBL/GenBank/DDBJ whole genome shotgun (WGS) entry which is preliminary data.</text>
</comment>
<evidence type="ECO:0000256" key="3">
    <source>
        <dbReference type="SAM" id="SignalP"/>
    </source>
</evidence>
<dbReference type="PROSITE" id="PS50911">
    <property type="entry name" value="CHAP"/>
    <property type="match status" value="1"/>
</dbReference>
<feature type="signal peptide" evidence="3">
    <location>
        <begin position="1"/>
        <end position="22"/>
    </location>
</feature>
<reference evidence="5 6" key="1">
    <citation type="submission" date="2020-02" db="EMBL/GenBank/DDBJ databases">
        <title>Characterization of phylogenetic diversity of novel bifidobacterial species isolated in Czech ZOOs.</title>
        <authorList>
            <person name="Lugli G.A."/>
            <person name="Vera N.B."/>
            <person name="Ventura M."/>
        </authorList>
    </citation>
    <scope>NUCLEOTIDE SEQUENCE [LARGE SCALE GENOMIC DNA]</scope>
    <source>
        <strain evidence="5 6">DSM 109958</strain>
    </source>
</reference>
<feature type="domain" description="Peptidase C51" evidence="4">
    <location>
        <begin position="356"/>
        <end position="483"/>
    </location>
</feature>
<feature type="compositionally biased region" description="Basic and acidic residues" evidence="2">
    <location>
        <begin position="238"/>
        <end position="261"/>
    </location>
</feature>
<keyword evidence="3" id="KW-0732">Signal</keyword>
<dbReference type="InterPro" id="IPR009148">
    <property type="entry name" value="PcsB-like"/>
</dbReference>
<dbReference type="EMBL" id="JAAIIH010000020">
    <property type="protein sequence ID" value="NMN01237.1"/>
    <property type="molecule type" value="Genomic_DNA"/>
</dbReference>
<dbReference type="InterPro" id="IPR038765">
    <property type="entry name" value="Papain-like_cys_pep_sf"/>
</dbReference>
<dbReference type="SUPFAM" id="SSF54001">
    <property type="entry name" value="Cysteine proteinases"/>
    <property type="match status" value="1"/>
</dbReference>
<feature type="chain" id="PRO_5039522047" evidence="3">
    <location>
        <begin position="23"/>
        <end position="484"/>
    </location>
</feature>
<feature type="region of interest" description="Disordered" evidence="2">
    <location>
        <begin position="288"/>
        <end position="348"/>
    </location>
</feature>
<dbReference type="InterPro" id="IPR007921">
    <property type="entry name" value="CHAP_dom"/>
</dbReference>
<accession>A0A7Y0HZB1</accession>
<dbReference type="PANTHER" id="PTHR23159">
    <property type="entry name" value="CENTROSOMAL PROTEIN 2"/>
    <property type="match status" value="1"/>
</dbReference>
<organism evidence="5 6">
    <name type="scientific">Bifidobacterium moraviense</name>
    <dbReference type="NCBI Taxonomy" id="2675323"/>
    <lineage>
        <taxon>Bacteria</taxon>
        <taxon>Bacillati</taxon>
        <taxon>Actinomycetota</taxon>
        <taxon>Actinomycetes</taxon>
        <taxon>Bifidobacteriales</taxon>
        <taxon>Bifidobacteriaceae</taxon>
        <taxon>Bifidobacterium</taxon>
    </lineage>
</organism>
<evidence type="ECO:0000313" key="6">
    <source>
        <dbReference type="Proteomes" id="UP000588277"/>
    </source>
</evidence>
<sequence>MTVTKRSRAVIGWLLCAATLTATGVAGMNVGVTEAQAVPSYSEYQQKVASANELKAQLAGASADLQEQIIALDDLTENQIPAAQDAVDQANAAAETAKAAADAAAERLKAAQKDREDLQAKIDQTGADYDDAQAAVAQLARESFHGSDASKVMSVVTNASTADDFVQKMQADAAVTRSEANAANDAATDLNTSMNRGQRLEAIEQEITTLKAQADQESAAAQQAAADAQAKQQQLNALREEGDKKRAELESRVEQLKDASAKEAAEVVLMKSQIDSYNEQLAAAQKAAQEEAAKNATQGQDTSASKPSSRPSSSGSSNSGSSSKPSSGGSSNSGSSSSGSSSGSSSAGMNYSVPGNCAPYSSSCYGHATHDISSTYPVGQCTWWAYLRRHQLNLPVGTQFGNGKDWANSARSYGYYVNSTPHVGAIMVFRAGQLGVSAQYGHVAIVERINADGSVYISESGSGFGGRVHYRNIQNPGNFQYIHT</sequence>
<name>A0A7Y0HZB1_9BIFI</name>
<evidence type="ECO:0000313" key="5">
    <source>
        <dbReference type="EMBL" id="NMN01237.1"/>
    </source>
</evidence>
<dbReference type="Pfam" id="PF05257">
    <property type="entry name" value="CHAP"/>
    <property type="match status" value="1"/>
</dbReference>
<gene>
    <name evidence="5" type="ORF">G1C96_1823</name>
</gene>
<dbReference type="Gene3D" id="3.90.1720.10">
    <property type="entry name" value="endopeptidase domain like (from Nostoc punctiforme)"/>
    <property type="match status" value="1"/>
</dbReference>
<proteinExistence type="predicted"/>
<keyword evidence="1" id="KW-0175">Coiled coil</keyword>
<evidence type="ECO:0000256" key="2">
    <source>
        <dbReference type="SAM" id="MobiDB-lite"/>
    </source>
</evidence>
<dbReference type="AlphaFoldDB" id="A0A7Y0HZB1"/>
<dbReference type="PANTHER" id="PTHR23159:SF31">
    <property type="entry name" value="CENTROSOME-ASSOCIATED PROTEIN CEP250 ISOFORM X1"/>
    <property type="match status" value="1"/>
</dbReference>
<feature type="region of interest" description="Disordered" evidence="2">
    <location>
        <begin position="218"/>
        <end position="261"/>
    </location>
</feature>
<dbReference type="PRINTS" id="PR01852">
    <property type="entry name" value="SIBAPROTEIN"/>
</dbReference>
<feature type="compositionally biased region" description="Low complexity" evidence="2">
    <location>
        <begin position="303"/>
        <end position="348"/>
    </location>
</feature>
<protein>
    <submittedName>
        <fullName evidence="5">Amidase</fullName>
    </submittedName>
</protein>
<keyword evidence="6" id="KW-1185">Reference proteome</keyword>
<evidence type="ECO:0000259" key="4">
    <source>
        <dbReference type="PROSITE" id="PS50911"/>
    </source>
</evidence>
<dbReference type="RefSeq" id="WP_169276317.1">
    <property type="nucleotide sequence ID" value="NZ_JAAIIH010000020.1"/>
</dbReference>
<evidence type="ECO:0000256" key="1">
    <source>
        <dbReference type="SAM" id="Coils"/>
    </source>
</evidence>
<feature type="coiled-coil region" evidence="1">
    <location>
        <begin position="58"/>
        <end position="142"/>
    </location>
</feature>
<dbReference type="Proteomes" id="UP000588277">
    <property type="component" value="Unassembled WGS sequence"/>
</dbReference>